<dbReference type="Proteomes" id="UP001159427">
    <property type="component" value="Unassembled WGS sequence"/>
</dbReference>
<evidence type="ECO:0000256" key="4">
    <source>
        <dbReference type="ARBA" id="ARBA00032315"/>
    </source>
</evidence>
<comment type="similarity">
    <text evidence="2 5">Belongs to the peptidase M16 family.</text>
</comment>
<protein>
    <recommendedName>
        <fullName evidence="3">Alpha-MPP</fullName>
    </recommendedName>
    <alternativeName>
        <fullName evidence="4">Inactive zinc metalloprotease alpha</fullName>
    </alternativeName>
</protein>
<evidence type="ECO:0000313" key="10">
    <source>
        <dbReference type="Proteomes" id="UP001159427"/>
    </source>
</evidence>
<keyword evidence="10" id="KW-1185">Reference proteome</keyword>
<dbReference type="PROSITE" id="PS00143">
    <property type="entry name" value="INSULINASE"/>
    <property type="match status" value="1"/>
</dbReference>
<evidence type="ECO:0000313" key="9">
    <source>
        <dbReference type="EMBL" id="CAH3024841.1"/>
    </source>
</evidence>
<evidence type="ECO:0000256" key="6">
    <source>
        <dbReference type="SAM" id="MobiDB-lite"/>
    </source>
</evidence>
<feature type="compositionally biased region" description="Polar residues" evidence="6">
    <location>
        <begin position="21"/>
        <end position="36"/>
    </location>
</feature>
<dbReference type="Pfam" id="PF05193">
    <property type="entry name" value="Peptidase_M16_C"/>
    <property type="match status" value="1"/>
</dbReference>
<gene>
    <name evidence="9" type="ORF">PEVE_00024252</name>
</gene>
<dbReference type="InterPro" id="IPR011249">
    <property type="entry name" value="Metalloenz_LuxS/M16"/>
</dbReference>
<name>A0ABN8M5K4_9CNID</name>
<reference evidence="9 10" key="1">
    <citation type="submission" date="2022-05" db="EMBL/GenBank/DDBJ databases">
        <authorList>
            <consortium name="Genoscope - CEA"/>
            <person name="William W."/>
        </authorList>
    </citation>
    <scope>NUCLEOTIDE SEQUENCE [LARGE SCALE GENOMIC DNA]</scope>
</reference>
<organism evidence="9 10">
    <name type="scientific">Porites evermanni</name>
    <dbReference type="NCBI Taxonomy" id="104178"/>
    <lineage>
        <taxon>Eukaryota</taxon>
        <taxon>Metazoa</taxon>
        <taxon>Cnidaria</taxon>
        <taxon>Anthozoa</taxon>
        <taxon>Hexacorallia</taxon>
        <taxon>Scleractinia</taxon>
        <taxon>Fungiina</taxon>
        <taxon>Poritidae</taxon>
        <taxon>Porites</taxon>
    </lineage>
</organism>
<feature type="domain" description="Peptidase M16 C-terminal" evidence="8">
    <location>
        <begin position="238"/>
        <end position="435"/>
    </location>
</feature>
<dbReference type="Pfam" id="PF00675">
    <property type="entry name" value="Peptidase_M16"/>
    <property type="match status" value="1"/>
</dbReference>
<dbReference type="InterPro" id="IPR011765">
    <property type="entry name" value="Pept_M16_N"/>
</dbReference>
<dbReference type="InterPro" id="IPR007863">
    <property type="entry name" value="Peptidase_M16_C"/>
</dbReference>
<dbReference type="PANTHER" id="PTHR11851">
    <property type="entry name" value="METALLOPROTEASE"/>
    <property type="match status" value="1"/>
</dbReference>
<dbReference type="InterPro" id="IPR050361">
    <property type="entry name" value="MPP/UQCRC_Complex"/>
</dbReference>
<accession>A0ABN8M5K4</accession>
<feature type="domain" description="Peptidase M16 N-terminal" evidence="7">
    <location>
        <begin position="78"/>
        <end position="227"/>
    </location>
</feature>
<evidence type="ECO:0000256" key="2">
    <source>
        <dbReference type="ARBA" id="ARBA00007261"/>
    </source>
</evidence>
<dbReference type="PANTHER" id="PTHR11851:SF49">
    <property type="entry name" value="MITOCHONDRIAL-PROCESSING PEPTIDASE SUBUNIT ALPHA"/>
    <property type="match status" value="1"/>
</dbReference>
<evidence type="ECO:0000256" key="3">
    <source>
        <dbReference type="ARBA" id="ARBA00030006"/>
    </source>
</evidence>
<evidence type="ECO:0000256" key="5">
    <source>
        <dbReference type="RuleBase" id="RU004447"/>
    </source>
</evidence>
<sequence length="530" mass="59345">MAGRSVIPIFRGGRSIRAFQRTSGHAVQKRPLSNGTIPPLNHPLPNMPGPPPEMVSGTEWQSRHDHVTHVTTLENGIKVASEDSFGQFSTVGVVIDGGSRYEVDYPSGLSHLLEKLSFQSTVKFQSNDDIMQELEKYGGMADCTSFRDAIIYGASCFTSGLPMVMEVLSEGVLQPKLMDEEIEEQKMVVQFELENLEMRLDPEPVLTDLIHAAAFRENTLGLPKLCPPENIGKFSSSILRHYLSRYYQPSRMVIAGVNVDHQHLIDLTKTFFVERKPVWYKEGQELESPDRSIAQYTGGIVKDHRTEPRINPGPTPLPELAHLSIGVETCHYDDPDFFAFTVLNTLLGGGGSFSAGGPGKGMYSRLYLNVLNRYHWIYSATAYHHSYADTGLFCIHGSCHPSQLRDLTQVIVKEYFALVNHDINEVEVARAKKQLQSMLMMNLESRIIVFEDIGRQVLGLNKRKSAKELFDSIENVTVDDIRRVSSRMLASRPSVAALGNLATLPKYDDIQRAFANRGNFSGASRFFRFN</sequence>
<comment type="caution">
    <text evidence="9">The sequence shown here is derived from an EMBL/GenBank/DDBJ whole genome shotgun (WGS) entry which is preliminary data.</text>
</comment>
<dbReference type="Gene3D" id="3.30.830.10">
    <property type="entry name" value="Metalloenzyme, LuxS/M16 peptidase-like"/>
    <property type="match status" value="2"/>
</dbReference>
<dbReference type="SUPFAM" id="SSF63411">
    <property type="entry name" value="LuxS/MPP-like metallohydrolase"/>
    <property type="match status" value="2"/>
</dbReference>
<feature type="region of interest" description="Disordered" evidence="6">
    <location>
        <begin position="21"/>
        <end position="44"/>
    </location>
</feature>
<evidence type="ECO:0000259" key="7">
    <source>
        <dbReference type="Pfam" id="PF00675"/>
    </source>
</evidence>
<evidence type="ECO:0000259" key="8">
    <source>
        <dbReference type="Pfam" id="PF05193"/>
    </source>
</evidence>
<dbReference type="EMBL" id="CALNXI010000324">
    <property type="protein sequence ID" value="CAH3024841.1"/>
    <property type="molecule type" value="Genomic_DNA"/>
</dbReference>
<comment type="function">
    <text evidence="1">Substrate recognition and binding subunit of the essential mitochondrial processing protease (MPP), which cleaves the mitochondrial sequence off newly imported precursors proteins.</text>
</comment>
<dbReference type="InterPro" id="IPR001431">
    <property type="entry name" value="Pept_M16_Zn_BS"/>
</dbReference>
<evidence type="ECO:0000256" key="1">
    <source>
        <dbReference type="ARBA" id="ARBA00002123"/>
    </source>
</evidence>
<proteinExistence type="inferred from homology"/>